<feature type="transmembrane region" description="Helical" evidence="1">
    <location>
        <begin position="69"/>
        <end position="87"/>
    </location>
</feature>
<feature type="domain" description="CAAX prenyl protease 2/Lysostaphin resistance protein A-like" evidence="2">
    <location>
        <begin position="109"/>
        <end position="206"/>
    </location>
</feature>
<name>A0ABW5YKW0_9FLAO</name>
<feature type="transmembrane region" description="Helical" evidence="1">
    <location>
        <begin position="43"/>
        <end position="62"/>
    </location>
</feature>
<dbReference type="EMBL" id="JBHUPC010000012">
    <property type="protein sequence ID" value="MFD2891387.1"/>
    <property type="molecule type" value="Genomic_DNA"/>
</dbReference>
<evidence type="ECO:0000313" key="3">
    <source>
        <dbReference type="EMBL" id="MFD2891387.1"/>
    </source>
</evidence>
<accession>A0ABW5YKW0</accession>
<dbReference type="Pfam" id="PF02517">
    <property type="entry name" value="Rce1-like"/>
    <property type="match status" value="1"/>
</dbReference>
<keyword evidence="1" id="KW-0812">Transmembrane</keyword>
<dbReference type="GO" id="GO:0016787">
    <property type="term" value="F:hydrolase activity"/>
    <property type="evidence" value="ECO:0007669"/>
    <property type="project" value="UniProtKB-KW"/>
</dbReference>
<feature type="transmembrane region" description="Helical" evidence="1">
    <location>
        <begin position="143"/>
        <end position="162"/>
    </location>
</feature>
<protein>
    <submittedName>
        <fullName evidence="3">CPBP family intramembrane glutamic endopeptidase</fullName>
        <ecNumber evidence="3">3.4.-.-</ecNumber>
    </submittedName>
</protein>
<dbReference type="InterPro" id="IPR003675">
    <property type="entry name" value="Rce1/LyrA-like_dom"/>
</dbReference>
<feature type="transmembrane region" description="Helical" evidence="1">
    <location>
        <begin position="9"/>
        <end position="31"/>
    </location>
</feature>
<dbReference type="Proteomes" id="UP001597534">
    <property type="component" value="Unassembled WGS sequence"/>
</dbReference>
<feature type="transmembrane region" description="Helical" evidence="1">
    <location>
        <begin position="194"/>
        <end position="213"/>
    </location>
</feature>
<proteinExistence type="predicted"/>
<keyword evidence="1" id="KW-0472">Membrane</keyword>
<reference evidence="4" key="1">
    <citation type="journal article" date="2019" name="Int. J. Syst. Evol. Microbiol.">
        <title>The Global Catalogue of Microorganisms (GCM) 10K type strain sequencing project: providing services to taxonomists for standard genome sequencing and annotation.</title>
        <authorList>
            <consortium name="The Broad Institute Genomics Platform"/>
            <consortium name="The Broad Institute Genome Sequencing Center for Infectious Disease"/>
            <person name="Wu L."/>
            <person name="Ma J."/>
        </authorList>
    </citation>
    <scope>NUCLEOTIDE SEQUENCE [LARGE SCALE GENOMIC DNA]</scope>
    <source>
        <strain evidence="4">KCTC 22671</strain>
    </source>
</reference>
<keyword evidence="4" id="KW-1185">Reference proteome</keyword>
<keyword evidence="3" id="KW-0378">Hydrolase</keyword>
<evidence type="ECO:0000259" key="2">
    <source>
        <dbReference type="Pfam" id="PF02517"/>
    </source>
</evidence>
<evidence type="ECO:0000256" key="1">
    <source>
        <dbReference type="SAM" id="Phobius"/>
    </source>
</evidence>
<organism evidence="3 4">
    <name type="scientific">Flavobacterium chuncheonense</name>
    <dbReference type="NCBI Taxonomy" id="2026653"/>
    <lineage>
        <taxon>Bacteria</taxon>
        <taxon>Pseudomonadati</taxon>
        <taxon>Bacteroidota</taxon>
        <taxon>Flavobacteriia</taxon>
        <taxon>Flavobacteriales</taxon>
        <taxon>Flavobacteriaceae</taxon>
        <taxon>Flavobacterium</taxon>
    </lineage>
</organism>
<sequence>MNKEITRILLLLTIPFIGLLLKKLLLFFGLNEENLNDDLISKILIRSALTGIVLFLIFKWGYGTFLKQYKNTLITTIILVPLVYISIQHVQDEINNAILSVSLFENILYCMSTFSVGVYEELLFRVLAFSLVFSYFNNKKENLFKSVILTSFLFGIVHFINLFKITSYSVIIQVIFAIGIGLILQSLLLRFKNIFIVITLHALINYWGMYQSYFSFPESVSDVEGNSSFSSSLIWSILIFGGFFLPISYLILKPVIRNAPQFSIESIDKA</sequence>
<feature type="transmembrane region" description="Helical" evidence="1">
    <location>
        <begin position="233"/>
        <end position="252"/>
    </location>
</feature>
<dbReference type="EC" id="3.4.-.-" evidence="3"/>
<comment type="caution">
    <text evidence="3">The sequence shown here is derived from an EMBL/GenBank/DDBJ whole genome shotgun (WGS) entry which is preliminary data.</text>
</comment>
<evidence type="ECO:0000313" key="4">
    <source>
        <dbReference type="Proteomes" id="UP001597534"/>
    </source>
</evidence>
<feature type="transmembrane region" description="Helical" evidence="1">
    <location>
        <begin position="107"/>
        <end position="136"/>
    </location>
</feature>
<gene>
    <name evidence="3" type="ORF">ACFS5J_05095</name>
</gene>
<dbReference type="RefSeq" id="WP_379810965.1">
    <property type="nucleotide sequence ID" value="NZ_JBHUPC010000012.1"/>
</dbReference>
<feature type="transmembrane region" description="Helical" evidence="1">
    <location>
        <begin position="168"/>
        <end position="187"/>
    </location>
</feature>
<keyword evidence="1" id="KW-1133">Transmembrane helix</keyword>